<name>A0A2T7A307_TUBBO</name>
<dbReference type="OrthoDB" id="5420280at2759"/>
<reference evidence="1 2" key="1">
    <citation type="submission" date="2017-04" db="EMBL/GenBank/DDBJ databases">
        <title>Draft genome sequence of Tuber borchii Vittad., a whitish edible truffle.</title>
        <authorList>
            <consortium name="DOE Joint Genome Institute"/>
            <person name="Murat C."/>
            <person name="Kuo A."/>
            <person name="Barry K.W."/>
            <person name="Clum A."/>
            <person name="Dockter R.B."/>
            <person name="Fauchery L."/>
            <person name="Iotti M."/>
            <person name="Kohler A."/>
            <person name="Labutti K."/>
            <person name="Lindquist E.A."/>
            <person name="Lipzen A."/>
            <person name="Ohm R.A."/>
            <person name="Wang M."/>
            <person name="Grigoriev I.V."/>
            <person name="Zambonelli A."/>
            <person name="Martin F.M."/>
        </authorList>
    </citation>
    <scope>NUCLEOTIDE SEQUENCE [LARGE SCALE GENOMIC DNA]</scope>
    <source>
        <strain evidence="1 2">Tbo3840</strain>
    </source>
</reference>
<proteinExistence type="predicted"/>
<dbReference type="STRING" id="42251.A0A2T7A307"/>
<gene>
    <name evidence="1" type="ORF">B9Z19DRAFT_1106041</name>
</gene>
<evidence type="ECO:0000313" key="1">
    <source>
        <dbReference type="EMBL" id="PUU82104.1"/>
    </source>
</evidence>
<dbReference type="EMBL" id="NESQ01000034">
    <property type="protein sequence ID" value="PUU82104.1"/>
    <property type="molecule type" value="Genomic_DNA"/>
</dbReference>
<protein>
    <submittedName>
        <fullName evidence="1">Uncharacterized protein</fullName>
    </submittedName>
</protein>
<keyword evidence="2" id="KW-1185">Reference proteome</keyword>
<organism evidence="1 2">
    <name type="scientific">Tuber borchii</name>
    <name type="common">White truffle</name>
    <dbReference type="NCBI Taxonomy" id="42251"/>
    <lineage>
        <taxon>Eukaryota</taxon>
        <taxon>Fungi</taxon>
        <taxon>Dikarya</taxon>
        <taxon>Ascomycota</taxon>
        <taxon>Pezizomycotina</taxon>
        <taxon>Pezizomycetes</taxon>
        <taxon>Pezizales</taxon>
        <taxon>Tuberaceae</taxon>
        <taxon>Tuber</taxon>
    </lineage>
</organism>
<dbReference type="AlphaFoldDB" id="A0A2T7A307"/>
<comment type="caution">
    <text evidence="1">The sequence shown here is derived from an EMBL/GenBank/DDBJ whole genome shotgun (WGS) entry which is preliminary data.</text>
</comment>
<evidence type="ECO:0000313" key="2">
    <source>
        <dbReference type="Proteomes" id="UP000244722"/>
    </source>
</evidence>
<dbReference type="Proteomes" id="UP000244722">
    <property type="component" value="Unassembled WGS sequence"/>
</dbReference>
<sequence>MVHNSAETKDSSITARGELCVGNRPGSWIDRLRALEDDVAKLGEEVALNGARLTELDDQVLALVLLSKEERQARNQFIDTFKRDKLDTSNNDSDGEIIQEGYMAAEEGPNAIADAALYVLGERSDVYIFEELYGLEPLQVLRINYEPAITALNIHAGVISSQDKVGSEKFYESFAEFIKLLKAPECGESFWIPSSLTDACESFLLCAKDEVSDRVG</sequence>
<accession>A0A2T7A307</accession>